<organism evidence="3 4">
    <name type="scientific">Vibrio ishigakensis</name>
    <dbReference type="NCBI Taxonomy" id="1481914"/>
    <lineage>
        <taxon>Bacteria</taxon>
        <taxon>Pseudomonadati</taxon>
        <taxon>Pseudomonadota</taxon>
        <taxon>Gammaproteobacteria</taxon>
        <taxon>Vibrionales</taxon>
        <taxon>Vibrionaceae</taxon>
        <taxon>Vibrio</taxon>
    </lineage>
</organism>
<evidence type="ECO:0000313" key="4">
    <source>
        <dbReference type="Proteomes" id="UP000031671"/>
    </source>
</evidence>
<feature type="chain" id="PRO_5002139363" evidence="1">
    <location>
        <begin position="26"/>
        <end position="224"/>
    </location>
</feature>
<dbReference type="Gene3D" id="3.60.21.10">
    <property type="match status" value="1"/>
</dbReference>
<reference evidence="3 4" key="2">
    <citation type="submission" date="2015-01" db="EMBL/GenBank/DDBJ databases">
        <authorList>
            <consortium name="NBRP consortium"/>
            <person name="Sawabe T."/>
            <person name="Meirelles P."/>
            <person name="Feng G."/>
            <person name="Sayaka M."/>
            <person name="Hattori M."/>
            <person name="Ohkuma M."/>
        </authorList>
    </citation>
    <scope>NUCLEOTIDE SEQUENCE [LARGE SCALE GENOMIC DNA]</scope>
    <source>
        <strain evidence="4">JCM 19231</strain>
    </source>
</reference>
<dbReference type="EMBL" id="BBRZ01000027">
    <property type="protein sequence ID" value="GAM56311.1"/>
    <property type="molecule type" value="Genomic_DNA"/>
</dbReference>
<name>A0A0B8NQS2_9VIBR</name>
<keyword evidence="4" id="KW-1185">Reference proteome</keyword>
<dbReference type="PANTHER" id="PTHR43143:SF5">
    <property type="entry name" value="SECRETED PROTEIN"/>
    <property type="match status" value="1"/>
</dbReference>
<proteinExistence type="predicted"/>
<reference evidence="3 4" key="1">
    <citation type="submission" date="2015-01" db="EMBL/GenBank/DDBJ databases">
        <title>Vibrio sp. C1 JCM 19231 whole genome shotgun sequence.</title>
        <authorList>
            <person name="Sawabe T."/>
            <person name="Meirelles P."/>
            <person name="Feng G."/>
            <person name="Sayaka M."/>
            <person name="Hattori M."/>
            <person name="Ohkuma M."/>
        </authorList>
    </citation>
    <scope>NUCLEOTIDE SEQUENCE [LARGE SCALE GENOMIC DNA]</scope>
    <source>
        <strain evidence="4">JCM 19231</strain>
    </source>
</reference>
<dbReference type="InterPro" id="IPR004843">
    <property type="entry name" value="Calcineurin-like_PHP"/>
</dbReference>
<comment type="caution">
    <text evidence="3">The sequence shown here is derived from an EMBL/GenBank/DDBJ whole genome shotgun (WGS) entry which is preliminary data.</text>
</comment>
<dbReference type="GO" id="GO:0016787">
    <property type="term" value="F:hydrolase activity"/>
    <property type="evidence" value="ECO:0007669"/>
    <property type="project" value="InterPro"/>
</dbReference>
<evidence type="ECO:0000313" key="3">
    <source>
        <dbReference type="EMBL" id="GAM56311.1"/>
    </source>
</evidence>
<accession>A0A0B8NQS2</accession>
<dbReference type="InterPro" id="IPR051918">
    <property type="entry name" value="STPP_CPPED1"/>
</dbReference>
<gene>
    <name evidence="3" type="ORF">JCM19231_392</name>
</gene>
<dbReference type="InterPro" id="IPR029052">
    <property type="entry name" value="Metallo-depent_PP-like"/>
</dbReference>
<feature type="domain" description="Calcineurin-like phosphoesterase" evidence="2">
    <location>
        <begin position="41"/>
        <end position="137"/>
    </location>
</feature>
<evidence type="ECO:0000259" key="2">
    <source>
        <dbReference type="Pfam" id="PF00149"/>
    </source>
</evidence>
<dbReference type="Proteomes" id="UP000031671">
    <property type="component" value="Unassembled WGS sequence"/>
</dbReference>
<dbReference type="PANTHER" id="PTHR43143">
    <property type="entry name" value="METALLOPHOSPHOESTERASE, CALCINEURIN SUPERFAMILY"/>
    <property type="match status" value="1"/>
</dbReference>
<dbReference type="SUPFAM" id="SSF56300">
    <property type="entry name" value="Metallo-dependent phosphatases"/>
    <property type="match status" value="1"/>
</dbReference>
<dbReference type="AlphaFoldDB" id="A0A0B8NQS2"/>
<evidence type="ECO:0000256" key="1">
    <source>
        <dbReference type="SAM" id="SignalP"/>
    </source>
</evidence>
<feature type="signal peptide" evidence="1">
    <location>
        <begin position="1"/>
        <end position="25"/>
    </location>
</feature>
<protein>
    <submittedName>
        <fullName evidence="3">Secreted protein</fullName>
    </submittedName>
</protein>
<sequence>MGIQKLKKQALALSIAGLASQAVFAEAPGIERADVDLGDNFKIAILPDTQYLTFNYPEIFTKQTEWLAANAAKEDIQFVIHVGDIVQKGQNEWEWEHANESMKVLDDAGIPYSTTIGNHDIDKTASSWELVNADNFIKHYGPHRFEGRDDFLGASEDGLVTAFRFSATGRDFLILNMSIDQPKSTWIGAGYPAQLSELAYHSRDSSISGREWRPRLYQQCFLWL</sequence>
<keyword evidence="1" id="KW-0732">Signal</keyword>
<dbReference type="Pfam" id="PF00149">
    <property type="entry name" value="Metallophos"/>
    <property type="match status" value="1"/>
</dbReference>